<feature type="transmembrane region" description="Helical" evidence="2">
    <location>
        <begin position="108"/>
        <end position="130"/>
    </location>
</feature>
<feature type="compositionally biased region" description="Polar residues" evidence="1">
    <location>
        <begin position="45"/>
        <end position="59"/>
    </location>
</feature>
<evidence type="ECO:0000256" key="2">
    <source>
        <dbReference type="SAM" id="Phobius"/>
    </source>
</evidence>
<feature type="region of interest" description="Disordered" evidence="1">
    <location>
        <begin position="1"/>
        <end position="63"/>
    </location>
</feature>
<accession>A0A8J1L407</accession>
<organism evidence="3 4">
    <name type="scientific">Xenopus laevis</name>
    <name type="common">African clawed frog</name>
    <dbReference type="NCBI Taxonomy" id="8355"/>
    <lineage>
        <taxon>Eukaryota</taxon>
        <taxon>Metazoa</taxon>
        <taxon>Chordata</taxon>
        <taxon>Craniata</taxon>
        <taxon>Vertebrata</taxon>
        <taxon>Euteleostomi</taxon>
        <taxon>Amphibia</taxon>
        <taxon>Batrachia</taxon>
        <taxon>Anura</taxon>
        <taxon>Pipoidea</taxon>
        <taxon>Pipidae</taxon>
        <taxon>Xenopodinae</taxon>
        <taxon>Xenopus</taxon>
        <taxon>Xenopus</taxon>
    </lineage>
</organism>
<dbReference type="GeneID" id="108695218"/>
<keyword evidence="2" id="KW-0472">Membrane</keyword>
<dbReference type="AlphaFoldDB" id="A0A8J1L407"/>
<reference evidence="4" key="1">
    <citation type="submission" date="2025-08" db="UniProtKB">
        <authorList>
            <consortium name="RefSeq"/>
        </authorList>
    </citation>
    <scope>IDENTIFICATION</scope>
    <source>
        <strain evidence="4">J_2021</strain>
        <tissue evidence="4">Erythrocytes</tissue>
    </source>
</reference>
<evidence type="ECO:0000313" key="3">
    <source>
        <dbReference type="Proteomes" id="UP000186698"/>
    </source>
</evidence>
<dbReference type="Proteomes" id="UP000186698">
    <property type="component" value="Chromosome 6S"/>
</dbReference>
<dbReference type="CTD" id="108695218"/>
<keyword evidence="2" id="KW-1133">Transmembrane helix</keyword>
<gene>
    <name evidence="4" type="primary">LOC108695218</name>
</gene>
<evidence type="ECO:0000313" key="4">
    <source>
        <dbReference type="RefSeq" id="XP_041423709.1"/>
    </source>
</evidence>
<evidence type="ECO:0000256" key="1">
    <source>
        <dbReference type="SAM" id="MobiDB-lite"/>
    </source>
</evidence>
<keyword evidence="3" id="KW-1185">Reference proteome</keyword>
<protein>
    <submittedName>
        <fullName evidence="4">Zinc finger protein 236-like isoform X2</fullName>
    </submittedName>
</protein>
<feature type="compositionally biased region" description="Polar residues" evidence="1">
    <location>
        <begin position="23"/>
        <end position="35"/>
    </location>
</feature>
<proteinExistence type="predicted"/>
<dbReference type="RefSeq" id="XP_041423709.1">
    <property type="nucleotide sequence ID" value="XM_041567775.1"/>
</dbReference>
<sequence>MPRGRPPKTRGGPEPGQKVDPSLLQQTLQHTSIMPQQIPGDPNADQPSSSLQTSDNSMPANDVIQPIASLSLQPATSSPSSLTIRPMVEQESVLSPSSSLLESKWKQLCGGITSHNWIIICIVPFFLFSWPRSFSGDGFPMLGAFF</sequence>
<keyword evidence="2" id="KW-0812">Transmembrane</keyword>
<name>A0A8J1L407_XENLA</name>